<organism evidence="8 9">
    <name type="scientific">Candidatus Magnetominusculus xianensis</name>
    <dbReference type="NCBI Taxonomy" id="1748249"/>
    <lineage>
        <taxon>Bacteria</taxon>
        <taxon>Pseudomonadati</taxon>
        <taxon>Nitrospirota</taxon>
        <taxon>Nitrospiria</taxon>
        <taxon>Nitrospirales</taxon>
        <taxon>Nitrospiraceae</taxon>
        <taxon>Candidatus Magnetominusculus</taxon>
    </lineage>
</organism>
<dbReference type="Pfam" id="PF21981">
    <property type="entry name" value="RecX_HTH3"/>
    <property type="match status" value="1"/>
</dbReference>
<gene>
    <name evidence="5 8" type="primary">recX</name>
    <name evidence="8" type="ORF">ASN18_0166</name>
</gene>
<dbReference type="InterPro" id="IPR003783">
    <property type="entry name" value="Regulatory_RecX"/>
</dbReference>
<feature type="domain" description="RecX third three-helical" evidence="6">
    <location>
        <begin position="119"/>
        <end position="165"/>
    </location>
</feature>
<accession>A0ABR5SJH5</accession>
<evidence type="ECO:0000256" key="5">
    <source>
        <dbReference type="HAMAP-Rule" id="MF_01114"/>
    </source>
</evidence>
<dbReference type="InterPro" id="IPR053926">
    <property type="entry name" value="RecX_HTH_1st"/>
</dbReference>
<protein>
    <recommendedName>
        <fullName evidence="3 5">Regulatory protein RecX</fullName>
    </recommendedName>
</protein>
<comment type="subcellular location">
    <subcellularLocation>
        <location evidence="1 5">Cytoplasm</location>
    </subcellularLocation>
</comment>
<dbReference type="InterPro" id="IPR036388">
    <property type="entry name" value="WH-like_DNA-bd_sf"/>
</dbReference>
<sequence length="186" mass="21607">MTRGTFQLPMEPLRKNERGRVKPLPDIKSYALRLLGIRDRSEYELRIKLQDKGYDPEMISGTIDQLKDAGFIDDRKTAESIIRYCKEGKLLGENGTKHYLKKRGIPEEIIAQMTTSAGEQIENAKILISKREKYLKKLPLKVKINRLYGQLQRKGYGYEIINRVIREYEDLCKRGAAAESERAEMR</sequence>
<evidence type="ECO:0000313" key="9">
    <source>
        <dbReference type="Proteomes" id="UP000060487"/>
    </source>
</evidence>
<dbReference type="Gene3D" id="1.10.10.10">
    <property type="entry name" value="Winged helix-like DNA-binding domain superfamily/Winged helix DNA-binding domain"/>
    <property type="match status" value="2"/>
</dbReference>
<proteinExistence type="inferred from homology"/>
<dbReference type="Proteomes" id="UP000060487">
    <property type="component" value="Unassembled WGS sequence"/>
</dbReference>
<dbReference type="Pfam" id="PF21982">
    <property type="entry name" value="RecX_HTH1"/>
    <property type="match status" value="1"/>
</dbReference>
<comment type="similarity">
    <text evidence="2 5">Belongs to the RecX family.</text>
</comment>
<dbReference type="InterPro" id="IPR053925">
    <property type="entry name" value="RecX_HTH_3rd"/>
</dbReference>
<evidence type="ECO:0000256" key="2">
    <source>
        <dbReference type="ARBA" id="ARBA00009695"/>
    </source>
</evidence>
<dbReference type="PANTHER" id="PTHR33602">
    <property type="entry name" value="REGULATORY PROTEIN RECX FAMILY PROTEIN"/>
    <property type="match status" value="1"/>
</dbReference>
<evidence type="ECO:0000259" key="7">
    <source>
        <dbReference type="Pfam" id="PF21982"/>
    </source>
</evidence>
<evidence type="ECO:0000256" key="4">
    <source>
        <dbReference type="ARBA" id="ARBA00022490"/>
    </source>
</evidence>
<feature type="domain" description="RecX first three-helical" evidence="7">
    <location>
        <begin position="28"/>
        <end position="66"/>
    </location>
</feature>
<dbReference type="EMBL" id="LNQR01000004">
    <property type="protein sequence ID" value="KWT94627.1"/>
    <property type="molecule type" value="Genomic_DNA"/>
</dbReference>
<keyword evidence="4 5" id="KW-0963">Cytoplasm</keyword>
<dbReference type="PANTHER" id="PTHR33602:SF1">
    <property type="entry name" value="REGULATORY PROTEIN RECX FAMILY PROTEIN"/>
    <property type="match status" value="1"/>
</dbReference>
<keyword evidence="9" id="KW-1185">Reference proteome</keyword>
<name>A0ABR5SJH5_9BACT</name>
<evidence type="ECO:0000313" key="8">
    <source>
        <dbReference type="EMBL" id="KWT94627.1"/>
    </source>
</evidence>
<reference evidence="8 9" key="1">
    <citation type="submission" date="2015-11" db="EMBL/GenBank/DDBJ databases">
        <authorList>
            <person name="Lin W."/>
        </authorList>
    </citation>
    <scope>NUCLEOTIDE SEQUENCE [LARGE SCALE GENOMIC DNA]</scope>
    <source>
        <strain evidence="8 9">HCH-1</strain>
    </source>
</reference>
<comment type="function">
    <text evidence="5">Modulates RecA activity.</text>
</comment>
<comment type="caution">
    <text evidence="8">The sequence shown here is derived from an EMBL/GenBank/DDBJ whole genome shotgun (WGS) entry which is preliminary data.</text>
</comment>
<evidence type="ECO:0000256" key="1">
    <source>
        <dbReference type="ARBA" id="ARBA00004496"/>
    </source>
</evidence>
<dbReference type="HAMAP" id="MF_01114">
    <property type="entry name" value="RecX"/>
    <property type="match status" value="1"/>
</dbReference>
<evidence type="ECO:0000256" key="3">
    <source>
        <dbReference type="ARBA" id="ARBA00018111"/>
    </source>
</evidence>
<evidence type="ECO:0000259" key="6">
    <source>
        <dbReference type="Pfam" id="PF21981"/>
    </source>
</evidence>